<gene>
    <name evidence="3" type="ORF">SAMN05216200_10692</name>
</gene>
<reference evidence="3 4" key="1">
    <citation type="submission" date="2016-12" db="EMBL/GenBank/DDBJ databases">
        <authorList>
            <person name="Song W.-J."/>
            <person name="Kurnit D.M."/>
        </authorList>
    </citation>
    <scope>NUCLEOTIDE SEQUENCE [LARGE SCALE GENOMIC DNA]</scope>
    <source>
        <strain evidence="3 4">CGMCC 1.10808</strain>
    </source>
</reference>
<dbReference type="RefSeq" id="WP_072747525.1">
    <property type="nucleotide sequence ID" value="NZ_FOHL01000006.1"/>
</dbReference>
<keyword evidence="1" id="KW-0472">Membrane</keyword>
<evidence type="ECO:0000256" key="1">
    <source>
        <dbReference type="SAM" id="Phobius"/>
    </source>
</evidence>
<dbReference type="InterPro" id="IPR009506">
    <property type="entry name" value="YjiS-like"/>
</dbReference>
<dbReference type="Pfam" id="PF06568">
    <property type="entry name" value="YjiS-like"/>
    <property type="match status" value="1"/>
</dbReference>
<dbReference type="EMBL" id="FRDL01000006">
    <property type="protein sequence ID" value="SHN69623.1"/>
    <property type="molecule type" value="Genomic_DNA"/>
</dbReference>
<evidence type="ECO:0000259" key="2">
    <source>
        <dbReference type="Pfam" id="PF06568"/>
    </source>
</evidence>
<accession>A0A1M7TG44</accession>
<keyword evidence="1" id="KW-1133">Transmembrane helix</keyword>
<feature type="transmembrane region" description="Helical" evidence="1">
    <location>
        <begin position="12"/>
        <end position="35"/>
    </location>
</feature>
<evidence type="ECO:0000313" key="3">
    <source>
        <dbReference type="EMBL" id="SHN69623.1"/>
    </source>
</evidence>
<proteinExistence type="predicted"/>
<protein>
    <recommendedName>
        <fullName evidence="2">YjiS-like domain-containing protein</fullName>
    </recommendedName>
</protein>
<sequence>MAIAPNAPVAPFGAIAALRIVTAVESAIASVHAHLRRRRTIAALRRLTPAQLADIGFADMTIEEIAETLNR</sequence>
<keyword evidence="4" id="KW-1185">Reference proteome</keyword>
<keyword evidence="1" id="KW-0812">Transmembrane</keyword>
<evidence type="ECO:0000313" key="4">
    <source>
        <dbReference type="Proteomes" id="UP000184066"/>
    </source>
</evidence>
<organism evidence="3 4">
    <name type="scientific">Oceanicella actignis</name>
    <dbReference type="NCBI Taxonomy" id="1189325"/>
    <lineage>
        <taxon>Bacteria</taxon>
        <taxon>Pseudomonadati</taxon>
        <taxon>Pseudomonadota</taxon>
        <taxon>Alphaproteobacteria</taxon>
        <taxon>Rhodobacterales</taxon>
        <taxon>Paracoccaceae</taxon>
        <taxon>Oceanicella</taxon>
    </lineage>
</organism>
<dbReference type="AlphaFoldDB" id="A0A1M7TG44"/>
<feature type="domain" description="YjiS-like" evidence="2">
    <location>
        <begin position="28"/>
        <end position="57"/>
    </location>
</feature>
<dbReference type="Proteomes" id="UP000184066">
    <property type="component" value="Unassembled WGS sequence"/>
</dbReference>
<name>A0A1M7TG44_9RHOB</name>